<keyword evidence="3" id="KW-0663">Pyridoxal phosphate</keyword>
<dbReference type="GO" id="GO:0030170">
    <property type="term" value="F:pyridoxal phosphate binding"/>
    <property type="evidence" value="ECO:0007669"/>
    <property type="project" value="TreeGrafter"/>
</dbReference>
<accession>A0A412FY73</accession>
<dbReference type="Gene3D" id="3.90.1150.10">
    <property type="entry name" value="Aspartate Aminotransferase, domain 1"/>
    <property type="match status" value="1"/>
</dbReference>
<dbReference type="EMBL" id="QRUP01000013">
    <property type="protein sequence ID" value="RGR73101.1"/>
    <property type="molecule type" value="Genomic_DNA"/>
</dbReference>
<dbReference type="InterPro" id="IPR049316">
    <property type="entry name" value="GDC-P_C"/>
</dbReference>
<dbReference type="InterPro" id="IPR015422">
    <property type="entry name" value="PyrdxlP-dep_Trfase_small"/>
</dbReference>
<dbReference type="PANTHER" id="PTHR11773:SF1">
    <property type="entry name" value="GLYCINE DEHYDROGENASE (DECARBOXYLATING), MITOCHONDRIAL"/>
    <property type="match status" value="1"/>
</dbReference>
<dbReference type="AlphaFoldDB" id="A0A412FY73"/>
<dbReference type="Pfam" id="PF21478">
    <property type="entry name" value="GcvP2_C"/>
    <property type="match status" value="1"/>
</dbReference>
<reference evidence="8 9" key="1">
    <citation type="submission" date="2018-08" db="EMBL/GenBank/DDBJ databases">
        <title>A genome reference for cultivated species of the human gut microbiota.</title>
        <authorList>
            <person name="Zou Y."/>
            <person name="Xue W."/>
            <person name="Luo G."/>
        </authorList>
    </citation>
    <scope>NUCLEOTIDE SEQUENCE [LARGE SCALE GENOMIC DNA]</scope>
    <source>
        <strain evidence="8 9">AF24-29</strain>
    </source>
</reference>
<feature type="domain" description="Glycine dehydrogenase C-terminal" evidence="7">
    <location>
        <begin position="340"/>
        <end position="434"/>
    </location>
</feature>
<dbReference type="Gene3D" id="6.20.440.10">
    <property type="match status" value="1"/>
</dbReference>
<organism evidence="8 9">
    <name type="scientific">Holdemania filiformis</name>
    <dbReference type="NCBI Taxonomy" id="61171"/>
    <lineage>
        <taxon>Bacteria</taxon>
        <taxon>Bacillati</taxon>
        <taxon>Bacillota</taxon>
        <taxon>Erysipelotrichia</taxon>
        <taxon>Erysipelotrichales</taxon>
        <taxon>Erysipelotrichaceae</taxon>
        <taxon>Holdemania</taxon>
    </lineage>
</organism>
<dbReference type="InterPro" id="IPR000192">
    <property type="entry name" value="Aminotrans_V_dom"/>
</dbReference>
<dbReference type="InterPro" id="IPR020581">
    <property type="entry name" value="GDC_P"/>
</dbReference>
<name>A0A412FY73_9FIRM</name>
<feature type="domain" description="Aminotransferase class V" evidence="6">
    <location>
        <begin position="140"/>
        <end position="271"/>
    </location>
</feature>
<evidence type="ECO:0000256" key="2">
    <source>
        <dbReference type="ARBA" id="ARBA00012134"/>
    </source>
</evidence>
<dbReference type="EC" id="1.4.4.2" evidence="2"/>
<dbReference type="GO" id="GO:0004375">
    <property type="term" value="F:glycine dehydrogenase (decarboxylating) activity"/>
    <property type="evidence" value="ECO:0007669"/>
    <property type="project" value="UniProtKB-EC"/>
</dbReference>
<sequence>MSQLIFERGTQGHRGVALPKLQVPAYTLKTKLRAEKPQLPSVSELEVVRHYTECSQRVKGVDHVFYPLGSCTMKYNPKVNEDAANLEGFTAIHPLAPEEDVQGCLEVVATLEKYLTQITGMDAFCFQPAAGAHGEFSGLMTIRNYLKRHHEDQRTVVFVPDSAHGTNPASAVMAGFTVKQIPSNAEGNVDVEALRAMADETTAALMLTNPNTLGLFEKDIMEITKIIHDAGGLVYYDGANLNAIMGIARPGDMGFDVVHLNLHKTFSTPHGGGGPGSGPIGVKRHLIPYLPSPRIENGRIHEDCPESLGRMKMFYGNFGVMVRALTYVMILGKEGLRRTSQVAVLNARYLEHELSRNYDMAIDQPCMHEFVMTLKRQHHDLGVSAMDIAKGMIDRGIHPPTMYFPLIVEEALMVEPTETEPKGVLDEAVRVLSELLDLAASDSQALRACPTTTPVGRIDEVQAARHPILRWQKGNE</sequence>
<dbReference type="GeneID" id="83015943"/>
<evidence type="ECO:0000259" key="7">
    <source>
        <dbReference type="Pfam" id="PF21478"/>
    </source>
</evidence>
<evidence type="ECO:0000313" key="8">
    <source>
        <dbReference type="EMBL" id="RGR73101.1"/>
    </source>
</evidence>
<dbReference type="InterPro" id="IPR015421">
    <property type="entry name" value="PyrdxlP-dep_Trfase_major"/>
</dbReference>
<dbReference type="Gene3D" id="3.40.640.10">
    <property type="entry name" value="Type I PLP-dependent aspartate aminotransferase-like (Major domain)"/>
    <property type="match status" value="1"/>
</dbReference>
<protein>
    <recommendedName>
        <fullName evidence="2">glycine dehydrogenase (aminomethyl-transferring)</fullName>
        <ecNumber evidence="2">1.4.4.2</ecNumber>
    </recommendedName>
</protein>
<dbReference type="SUPFAM" id="SSF53383">
    <property type="entry name" value="PLP-dependent transferases"/>
    <property type="match status" value="1"/>
</dbReference>
<evidence type="ECO:0000256" key="5">
    <source>
        <dbReference type="ARBA" id="ARBA00049026"/>
    </source>
</evidence>
<dbReference type="GO" id="GO:0005829">
    <property type="term" value="C:cytosol"/>
    <property type="evidence" value="ECO:0007669"/>
    <property type="project" value="TreeGrafter"/>
</dbReference>
<proteinExistence type="predicted"/>
<gene>
    <name evidence="8" type="ORF">DWY25_11110</name>
</gene>
<dbReference type="GO" id="GO:0005960">
    <property type="term" value="C:glycine cleavage complex"/>
    <property type="evidence" value="ECO:0007669"/>
    <property type="project" value="TreeGrafter"/>
</dbReference>
<comment type="catalytic activity">
    <reaction evidence="5">
        <text>N(6)-[(R)-lipoyl]-L-lysyl-[glycine-cleavage complex H protein] + glycine + H(+) = N(6)-[(R)-S(8)-aminomethyldihydrolipoyl]-L-lysyl-[glycine-cleavage complex H protein] + CO2</text>
        <dbReference type="Rhea" id="RHEA:24304"/>
        <dbReference type="Rhea" id="RHEA-COMP:10494"/>
        <dbReference type="Rhea" id="RHEA-COMP:10495"/>
        <dbReference type="ChEBI" id="CHEBI:15378"/>
        <dbReference type="ChEBI" id="CHEBI:16526"/>
        <dbReference type="ChEBI" id="CHEBI:57305"/>
        <dbReference type="ChEBI" id="CHEBI:83099"/>
        <dbReference type="ChEBI" id="CHEBI:83143"/>
        <dbReference type="EC" id="1.4.4.2"/>
    </reaction>
</comment>
<evidence type="ECO:0000256" key="3">
    <source>
        <dbReference type="ARBA" id="ARBA00022898"/>
    </source>
</evidence>
<dbReference type="Proteomes" id="UP000284178">
    <property type="component" value="Unassembled WGS sequence"/>
</dbReference>
<dbReference type="GO" id="GO:0019464">
    <property type="term" value="P:glycine decarboxylation via glycine cleavage system"/>
    <property type="evidence" value="ECO:0007669"/>
    <property type="project" value="TreeGrafter"/>
</dbReference>
<dbReference type="PANTHER" id="PTHR11773">
    <property type="entry name" value="GLYCINE DEHYDROGENASE, DECARBOXYLATING"/>
    <property type="match status" value="1"/>
</dbReference>
<evidence type="ECO:0000313" key="9">
    <source>
        <dbReference type="Proteomes" id="UP000284178"/>
    </source>
</evidence>
<evidence type="ECO:0000256" key="4">
    <source>
        <dbReference type="ARBA" id="ARBA00023002"/>
    </source>
</evidence>
<dbReference type="Pfam" id="PF00266">
    <property type="entry name" value="Aminotran_5"/>
    <property type="match status" value="1"/>
</dbReference>
<keyword evidence="9" id="KW-1185">Reference proteome</keyword>
<dbReference type="FunFam" id="3.40.640.10:FF:000224">
    <property type="entry name" value="Probable glycine dehydrogenase (decarboxylating) subunit 2"/>
    <property type="match status" value="1"/>
</dbReference>
<keyword evidence="4" id="KW-0560">Oxidoreductase</keyword>
<dbReference type="GO" id="GO:0016594">
    <property type="term" value="F:glycine binding"/>
    <property type="evidence" value="ECO:0007669"/>
    <property type="project" value="TreeGrafter"/>
</dbReference>
<evidence type="ECO:0000256" key="1">
    <source>
        <dbReference type="ARBA" id="ARBA00003788"/>
    </source>
</evidence>
<dbReference type="InterPro" id="IPR015424">
    <property type="entry name" value="PyrdxlP-dep_Trfase"/>
</dbReference>
<comment type="caution">
    <text evidence="8">The sequence shown here is derived from an EMBL/GenBank/DDBJ whole genome shotgun (WGS) entry which is preliminary data.</text>
</comment>
<comment type="function">
    <text evidence="1">The glycine cleavage system catalyzes the degradation of glycine. The P protein binds the alpha-amino group of glycine through its pyridoxal phosphate cofactor; CO(2) is released and the remaining methylamine moiety is then transferred to the lipoamide cofactor of the H protein.</text>
</comment>
<dbReference type="NCBIfam" id="NF003346">
    <property type="entry name" value="PRK04366.1"/>
    <property type="match status" value="1"/>
</dbReference>
<dbReference type="RefSeq" id="WP_117895291.1">
    <property type="nucleotide sequence ID" value="NZ_CABJCV010000013.1"/>
</dbReference>
<evidence type="ECO:0000259" key="6">
    <source>
        <dbReference type="Pfam" id="PF00266"/>
    </source>
</evidence>